<evidence type="ECO:0000256" key="1">
    <source>
        <dbReference type="ARBA" id="ARBA00004141"/>
    </source>
</evidence>
<feature type="transmembrane region" description="Helical" evidence="5">
    <location>
        <begin position="157"/>
        <end position="175"/>
    </location>
</feature>
<evidence type="ECO:0000256" key="5">
    <source>
        <dbReference type="SAM" id="Phobius"/>
    </source>
</evidence>
<feature type="transmembrane region" description="Helical" evidence="5">
    <location>
        <begin position="6"/>
        <end position="24"/>
    </location>
</feature>
<evidence type="ECO:0000313" key="7">
    <source>
        <dbReference type="EMBL" id="RJL22780.1"/>
    </source>
</evidence>
<dbReference type="PANTHER" id="PTHR10846">
    <property type="entry name" value="SODIUM/POTASSIUM/CALCIUM EXCHANGER"/>
    <property type="match status" value="1"/>
</dbReference>
<dbReference type="InterPro" id="IPR004837">
    <property type="entry name" value="NaCa_Exmemb"/>
</dbReference>
<keyword evidence="3 5" id="KW-1133">Transmembrane helix</keyword>
<feature type="domain" description="Sodium/calcium exchanger membrane region" evidence="6">
    <location>
        <begin position="158"/>
        <end position="305"/>
    </location>
</feature>
<dbReference type="GO" id="GO:0008273">
    <property type="term" value="F:calcium, potassium:sodium antiporter activity"/>
    <property type="evidence" value="ECO:0007669"/>
    <property type="project" value="TreeGrafter"/>
</dbReference>
<keyword evidence="2 5" id="KW-0812">Transmembrane</keyword>
<dbReference type="GO" id="GO:0005262">
    <property type="term" value="F:calcium channel activity"/>
    <property type="evidence" value="ECO:0007669"/>
    <property type="project" value="TreeGrafter"/>
</dbReference>
<dbReference type="Proteomes" id="UP000265768">
    <property type="component" value="Unassembled WGS sequence"/>
</dbReference>
<feature type="transmembrane region" description="Helical" evidence="5">
    <location>
        <begin position="36"/>
        <end position="58"/>
    </location>
</feature>
<evidence type="ECO:0000259" key="6">
    <source>
        <dbReference type="Pfam" id="PF01699"/>
    </source>
</evidence>
<evidence type="ECO:0000256" key="4">
    <source>
        <dbReference type="ARBA" id="ARBA00023136"/>
    </source>
</evidence>
<gene>
    <name evidence="7" type="ORF">D5H75_34905</name>
</gene>
<feature type="transmembrane region" description="Helical" evidence="5">
    <location>
        <begin position="64"/>
        <end position="91"/>
    </location>
</feature>
<evidence type="ECO:0000313" key="8">
    <source>
        <dbReference type="Proteomes" id="UP000265768"/>
    </source>
</evidence>
<dbReference type="RefSeq" id="WP_119930872.1">
    <property type="nucleotide sequence ID" value="NZ_QZEY01000021.1"/>
</dbReference>
<feature type="transmembrane region" description="Helical" evidence="5">
    <location>
        <begin position="103"/>
        <end position="119"/>
    </location>
</feature>
<dbReference type="InterPro" id="IPR044880">
    <property type="entry name" value="NCX_ion-bd_dom_sf"/>
</dbReference>
<protein>
    <submittedName>
        <fullName evidence="7">Sodium:calcium antiporter</fullName>
    </submittedName>
</protein>
<evidence type="ECO:0000256" key="3">
    <source>
        <dbReference type="ARBA" id="ARBA00022989"/>
    </source>
</evidence>
<dbReference type="GO" id="GO:0006874">
    <property type="term" value="P:intracellular calcium ion homeostasis"/>
    <property type="evidence" value="ECO:0007669"/>
    <property type="project" value="TreeGrafter"/>
</dbReference>
<accession>A0A3A4A9Q8</accession>
<name>A0A3A4A9Q8_9ACTN</name>
<dbReference type="EMBL" id="QZEY01000021">
    <property type="protein sequence ID" value="RJL22780.1"/>
    <property type="molecule type" value="Genomic_DNA"/>
</dbReference>
<dbReference type="Gene3D" id="1.20.1420.30">
    <property type="entry name" value="NCX, central ion-binding region"/>
    <property type="match status" value="1"/>
</dbReference>
<dbReference type="OrthoDB" id="9794225at2"/>
<dbReference type="AlphaFoldDB" id="A0A3A4A9Q8"/>
<feature type="transmembrane region" description="Helical" evidence="5">
    <location>
        <begin position="187"/>
        <end position="208"/>
    </location>
</feature>
<feature type="transmembrane region" description="Helical" evidence="5">
    <location>
        <begin position="125"/>
        <end position="145"/>
    </location>
</feature>
<proteinExistence type="predicted"/>
<comment type="caution">
    <text evidence="7">The sequence shown here is derived from an EMBL/GenBank/DDBJ whole genome shotgun (WGS) entry which is preliminary data.</text>
</comment>
<evidence type="ECO:0000256" key="2">
    <source>
        <dbReference type="ARBA" id="ARBA00022692"/>
    </source>
</evidence>
<keyword evidence="4 5" id="KW-0472">Membrane</keyword>
<organism evidence="7 8">
    <name type="scientific">Bailinhaonella thermotolerans</name>
    <dbReference type="NCBI Taxonomy" id="1070861"/>
    <lineage>
        <taxon>Bacteria</taxon>
        <taxon>Bacillati</taxon>
        <taxon>Actinomycetota</taxon>
        <taxon>Actinomycetes</taxon>
        <taxon>Streptosporangiales</taxon>
        <taxon>Streptosporangiaceae</taxon>
        <taxon>Bailinhaonella</taxon>
    </lineage>
</organism>
<comment type="subcellular location">
    <subcellularLocation>
        <location evidence="1">Membrane</location>
        <topology evidence="1">Multi-pass membrane protein</topology>
    </subcellularLocation>
</comment>
<dbReference type="PANTHER" id="PTHR10846:SF8">
    <property type="entry name" value="INNER MEMBRANE PROTEIN YRBG"/>
    <property type="match status" value="1"/>
</dbReference>
<dbReference type="GO" id="GO:0005886">
    <property type="term" value="C:plasma membrane"/>
    <property type="evidence" value="ECO:0007669"/>
    <property type="project" value="TreeGrafter"/>
</dbReference>
<dbReference type="Pfam" id="PF01699">
    <property type="entry name" value="Na_Ca_ex"/>
    <property type="match status" value="2"/>
</dbReference>
<feature type="transmembrane region" description="Helical" evidence="5">
    <location>
        <begin position="263"/>
        <end position="283"/>
    </location>
</feature>
<sequence>MLVSLGWAAAGFVLTVVAADQLLLAAGRLSARLRHLTAVAVGLAAALPELIVTGDAVAADAPQIAAGTLVGANVLNLTLVLGVAGLVRPVILRTPQPRRQAPLSAAAVILFGLLLFGGLTVVDGLVLAGAAAVAALLLARFVGAARLRDPGSPRTEAVRLALGLAGTVAGVHLLVSGGMDLATHLDVSPTVLGFTLVALGTSLPDLLAVVRAQRRREPDLVVGSLLGANLFGSLLGGALLALGSDAREVAVRLSMIDALERTGFSPVVVALMAGTSLLAWLVLARDLRLSRPESVLLACAYLVALPLLG</sequence>
<feature type="domain" description="Sodium/calcium exchanger membrane region" evidence="6">
    <location>
        <begin position="4"/>
        <end position="137"/>
    </location>
</feature>
<dbReference type="InterPro" id="IPR004481">
    <property type="entry name" value="K/Na/Ca-exchanger"/>
</dbReference>
<reference evidence="7 8" key="1">
    <citation type="submission" date="2018-09" db="EMBL/GenBank/DDBJ databases">
        <title>YIM 75507 draft genome.</title>
        <authorList>
            <person name="Tang S."/>
            <person name="Feng Y."/>
        </authorList>
    </citation>
    <scope>NUCLEOTIDE SEQUENCE [LARGE SCALE GENOMIC DNA]</scope>
    <source>
        <strain evidence="7 8">YIM 75507</strain>
    </source>
</reference>
<keyword evidence="8" id="KW-1185">Reference proteome</keyword>
<feature type="transmembrane region" description="Helical" evidence="5">
    <location>
        <begin position="220"/>
        <end position="243"/>
    </location>
</feature>